<dbReference type="OrthoDB" id="2188996at2"/>
<dbReference type="NCBIfam" id="TIGR02227">
    <property type="entry name" value="sigpep_I_bact"/>
    <property type="match status" value="1"/>
</dbReference>
<dbReference type="InterPro" id="IPR036286">
    <property type="entry name" value="LexA/Signal_pep-like_sf"/>
</dbReference>
<feature type="domain" description="Peptidase S26" evidence="8">
    <location>
        <begin position="67"/>
        <end position="232"/>
    </location>
</feature>
<name>A0A242CIT6_9ENTE</name>
<gene>
    <name evidence="10" type="ORF">A5880_000837</name>
    <name evidence="9" type="ORF">A5880_002942</name>
</gene>
<dbReference type="AlphaFoldDB" id="A0A242CIT6"/>
<dbReference type="CDD" id="cd06530">
    <property type="entry name" value="S26_SPase_I"/>
    <property type="match status" value="1"/>
</dbReference>
<proteinExistence type="inferred from homology"/>
<comment type="similarity">
    <text evidence="3 6">Belongs to the peptidase S26 family.</text>
</comment>
<dbReference type="EMBL" id="NGLE02000001">
    <property type="protein sequence ID" value="MEI5995352.1"/>
    <property type="molecule type" value="Genomic_DNA"/>
</dbReference>
<evidence type="ECO:0000313" key="11">
    <source>
        <dbReference type="Proteomes" id="UP000195139"/>
    </source>
</evidence>
<dbReference type="Pfam" id="PF10502">
    <property type="entry name" value="Peptidase_S26"/>
    <property type="match status" value="1"/>
</dbReference>
<dbReference type="InterPro" id="IPR019533">
    <property type="entry name" value="Peptidase_S26"/>
</dbReference>
<dbReference type="PRINTS" id="PR00727">
    <property type="entry name" value="LEADERPTASE"/>
</dbReference>
<feature type="compositionally biased region" description="Basic residues" evidence="7">
    <location>
        <begin position="25"/>
        <end position="46"/>
    </location>
</feature>
<dbReference type="RefSeq" id="WP_086329787.1">
    <property type="nucleotide sequence ID" value="NZ_NGLE02000001.1"/>
</dbReference>
<dbReference type="GO" id="GO:0005886">
    <property type="term" value="C:plasma membrane"/>
    <property type="evidence" value="ECO:0007669"/>
    <property type="project" value="UniProtKB-SubCell"/>
</dbReference>
<evidence type="ECO:0000313" key="9">
    <source>
        <dbReference type="EMBL" id="MEI5995352.1"/>
    </source>
</evidence>
<evidence type="ECO:0000256" key="4">
    <source>
        <dbReference type="ARBA" id="ARBA00013208"/>
    </source>
</evidence>
<evidence type="ECO:0000256" key="7">
    <source>
        <dbReference type="SAM" id="MobiDB-lite"/>
    </source>
</evidence>
<evidence type="ECO:0000256" key="2">
    <source>
        <dbReference type="ARBA" id="ARBA00004401"/>
    </source>
</evidence>
<organism evidence="10">
    <name type="scientific">Candidatus Enterococcus mansonii</name>
    <dbReference type="NCBI Taxonomy" id="1834181"/>
    <lineage>
        <taxon>Bacteria</taxon>
        <taxon>Bacillati</taxon>
        <taxon>Bacillota</taxon>
        <taxon>Bacilli</taxon>
        <taxon>Lactobacillales</taxon>
        <taxon>Enterococcaceae</taxon>
        <taxon>Enterococcus</taxon>
    </lineage>
</organism>
<dbReference type="STRING" id="1834181.A5880_000837"/>
<dbReference type="GO" id="GO:0009003">
    <property type="term" value="F:signal peptidase activity"/>
    <property type="evidence" value="ECO:0007669"/>
    <property type="project" value="UniProtKB-EC"/>
</dbReference>
<reference evidence="9 11" key="2">
    <citation type="submission" date="2018-07" db="EMBL/GenBank/DDBJ databases">
        <title>The Genome Sequence of Enterococcus sp. DIV0659b.</title>
        <authorList>
            <consortium name="The Broad Institute Genomics Platform"/>
            <consortium name="The Broad Institute Genomic Center for Infectious Diseases"/>
            <person name="Earl A."/>
            <person name="Manson A."/>
            <person name="Schwartman J."/>
            <person name="Gilmore M."/>
            <person name="Abouelleil A."/>
            <person name="Cao P."/>
            <person name="Chapman S."/>
            <person name="Cusick C."/>
            <person name="Shea T."/>
            <person name="Young S."/>
            <person name="Neafsey D."/>
            <person name="Nusbaum C."/>
            <person name="Birren B."/>
        </authorList>
    </citation>
    <scope>NUCLEOTIDE SEQUENCE [LARGE SCALE GENOMIC DNA]</scope>
    <source>
        <strain evidence="9 11">4G2_DIV0659</strain>
    </source>
</reference>
<comment type="subcellular location">
    <subcellularLocation>
        <location evidence="2">Cell membrane</location>
        <topology evidence="2">Single-pass type II membrane protein</topology>
    </subcellularLocation>
    <subcellularLocation>
        <location evidence="6">Membrane</location>
        <topology evidence="6">Single-pass type II membrane protein</topology>
    </subcellularLocation>
</comment>
<protein>
    <recommendedName>
        <fullName evidence="4 6">Signal peptidase I</fullName>
        <ecNumber evidence="4 6">3.4.21.89</ecNumber>
    </recommendedName>
</protein>
<dbReference type="GO" id="GO:0004252">
    <property type="term" value="F:serine-type endopeptidase activity"/>
    <property type="evidence" value="ECO:0007669"/>
    <property type="project" value="InterPro"/>
</dbReference>
<keyword evidence="11" id="KW-1185">Reference proteome</keyword>
<dbReference type="EMBL" id="NGLE01000001">
    <property type="protein sequence ID" value="OTO10154.1"/>
    <property type="molecule type" value="Genomic_DNA"/>
</dbReference>
<comment type="catalytic activity">
    <reaction evidence="1 6">
        <text>Cleavage of hydrophobic, N-terminal signal or leader sequences from secreted and periplasmic proteins.</text>
        <dbReference type="EC" id="3.4.21.89"/>
    </reaction>
</comment>
<reference evidence="10" key="1">
    <citation type="submission" date="2017-05" db="EMBL/GenBank/DDBJ databases">
        <title>The Genome Sequence of Enterococcus sp. 4G2_DIV0659.</title>
        <authorList>
            <consortium name="The Broad Institute Genomics Platform"/>
            <consortium name="The Broad Institute Genomic Center for Infectious Diseases"/>
            <person name="Earl A."/>
            <person name="Manson A."/>
            <person name="Schwartman J."/>
            <person name="Gilmore M."/>
            <person name="Abouelleil A."/>
            <person name="Cao P."/>
            <person name="Chapman S."/>
            <person name="Cusick C."/>
            <person name="Shea T."/>
            <person name="Young S."/>
            <person name="Neafsey D."/>
            <person name="Nusbaum C."/>
            <person name="Birren B."/>
        </authorList>
    </citation>
    <scope>NUCLEOTIDE SEQUENCE [LARGE SCALE GENOMIC DNA]</scope>
    <source>
        <strain evidence="10">4G2_DIV0659</strain>
    </source>
</reference>
<keyword evidence="5 6" id="KW-0378">Hydrolase</keyword>
<dbReference type="PANTHER" id="PTHR43390:SF1">
    <property type="entry name" value="CHLOROPLAST PROCESSING PEPTIDASE"/>
    <property type="match status" value="1"/>
</dbReference>
<evidence type="ECO:0000259" key="8">
    <source>
        <dbReference type="Pfam" id="PF10502"/>
    </source>
</evidence>
<dbReference type="SUPFAM" id="SSF51306">
    <property type="entry name" value="LexA/Signal peptidase"/>
    <property type="match status" value="1"/>
</dbReference>
<feature type="region of interest" description="Disordered" evidence="7">
    <location>
        <begin position="1"/>
        <end position="46"/>
    </location>
</feature>
<sequence length="242" mass="28569">MSKRNHRSDNKKVKRPIRKNDSRNALKKNKQKVQKSRIPSKARNKKRKVIYRKIKKRRRLKLKRISIEIAVALSVTCLFIWLLSVFCFTFSKVEGYSMLPSLSENELVYINKRAKITRFKLVYFHTPDQPGKMIRRVIGLPGESVEYKEDKLYINNSEKDEKFIDKEEIRKAQQTDSFFTENFSIAKLNNGETIIPKDSYLVLGDNRPYSTDSRYYGLVKKTEIIGVVEMRVLPLHLMEKFN</sequence>
<evidence type="ECO:0000256" key="5">
    <source>
        <dbReference type="ARBA" id="ARBA00022801"/>
    </source>
</evidence>
<keyword evidence="6" id="KW-0645">Protease</keyword>
<dbReference type="InterPro" id="IPR019758">
    <property type="entry name" value="Pept_S26A_signal_pept_1_CS"/>
</dbReference>
<accession>A0A242CIT6</accession>
<dbReference type="EC" id="3.4.21.89" evidence="4 6"/>
<dbReference type="InterPro" id="IPR000223">
    <property type="entry name" value="Pept_S26A_signal_pept_1"/>
</dbReference>
<evidence type="ECO:0000256" key="1">
    <source>
        <dbReference type="ARBA" id="ARBA00000677"/>
    </source>
</evidence>
<dbReference type="PANTHER" id="PTHR43390">
    <property type="entry name" value="SIGNAL PEPTIDASE I"/>
    <property type="match status" value="1"/>
</dbReference>
<dbReference type="Gene3D" id="2.10.109.10">
    <property type="entry name" value="Umud Fragment, subunit A"/>
    <property type="match status" value="1"/>
</dbReference>
<dbReference type="Proteomes" id="UP000195139">
    <property type="component" value="Unassembled WGS sequence"/>
</dbReference>
<dbReference type="GO" id="GO:0006465">
    <property type="term" value="P:signal peptide processing"/>
    <property type="evidence" value="ECO:0007669"/>
    <property type="project" value="InterPro"/>
</dbReference>
<dbReference type="PROSITE" id="PS00761">
    <property type="entry name" value="SPASE_I_3"/>
    <property type="match status" value="1"/>
</dbReference>
<evidence type="ECO:0000256" key="3">
    <source>
        <dbReference type="ARBA" id="ARBA00009370"/>
    </source>
</evidence>
<evidence type="ECO:0000256" key="6">
    <source>
        <dbReference type="RuleBase" id="RU362042"/>
    </source>
</evidence>
<evidence type="ECO:0000313" key="10">
    <source>
        <dbReference type="EMBL" id="OTO10154.1"/>
    </source>
</evidence>
<comment type="caution">
    <text evidence="10">The sequence shown here is derived from an EMBL/GenBank/DDBJ whole genome shotgun (WGS) entry which is preliminary data.</text>
</comment>